<organism evidence="4 5">
    <name type="scientific">Chrysochromulina tobinii</name>
    <dbReference type="NCBI Taxonomy" id="1460289"/>
    <lineage>
        <taxon>Eukaryota</taxon>
        <taxon>Haptista</taxon>
        <taxon>Haptophyta</taxon>
        <taxon>Prymnesiophyceae</taxon>
        <taxon>Prymnesiales</taxon>
        <taxon>Chrysochromulinaceae</taxon>
        <taxon>Chrysochromulina</taxon>
    </lineage>
</organism>
<sequence>MAETSPVAQPFADDVTVEELAARPKQPRAPRKESSEDAYATSANKWWPKFLKAAGWDGTEKGVFIGAAGDPIDGTFRQLFIWLYEQDGMTKSIYKTMLAWAQARLNKQRADRLLAPMPEYVCNLPGVKERKQELYTGARESHMEHMTDLQAAIEADIGFDLMIEMVELCLNCAGARHDDLRDEVFAFMFSRITKTVGSSGMPMLANVTDGGKTNQNGRISYSALLPHRNPVLCTIFAKGALFLHRFLIMKVTFPDLLEPKDIFKRPTLRQGHDEMHGVSYDSSYSIMKRLYEAVGAVPTKCLHQGRGECQRVLDDLGVDLDQIRRLCKYVHDEQTESYLLNPPMSALLAAAGFDHQAPRAAHAAHLSIRVTEELVTALLPQLIAAQAQVEAQFKTVTTGAEAKAKRLFCARGCGRALRLIVEVFIACSAARARTEDGHIRMDTEPIYKRFFAKNRLFQLPFFSSQVFLDFAGLVAAAEVREHAGAVEPDAEEAAGLGMSPVAARLDIVISRRLAPLQADIQALLGTVSQAGPATAAQAVMPLPSLEPKRKRKTAEESAAAQAAKRGPAGIPTYVLAPNKETVARLWEEYTTGLNGGPAVRDLVRDHGQEVAPAWGMPAARSGGGTHMYMRRSSVA</sequence>
<dbReference type="EMBL" id="JWZX01003364">
    <property type="protein sequence ID" value="KOO21413.1"/>
    <property type="molecule type" value="Genomic_DNA"/>
</dbReference>
<comment type="caution">
    <text evidence="4">The sequence shown here is derived from an EMBL/GenBank/DDBJ whole genome shotgun (WGS) entry which is preliminary data.</text>
</comment>
<evidence type="ECO:0000259" key="3">
    <source>
        <dbReference type="Pfam" id="PF16787"/>
    </source>
</evidence>
<accession>A0A0M0J5C7</accession>
<evidence type="ECO:0000256" key="1">
    <source>
        <dbReference type="SAM" id="MobiDB-lite"/>
    </source>
</evidence>
<dbReference type="Proteomes" id="UP000037460">
    <property type="component" value="Unassembled WGS sequence"/>
</dbReference>
<dbReference type="InterPro" id="IPR038279">
    <property type="entry name" value="Ndc10_dom2_sf"/>
</dbReference>
<name>A0A0M0J5C7_9EUKA</name>
<keyword evidence="5" id="KW-1185">Reference proteome</keyword>
<gene>
    <name evidence="4" type="ORF">Ctob_000367</name>
</gene>
<evidence type="ECO:0000259" key="2">
    <source>
        <dbReference type="Pfam" id="PF12550"/>
    </source>
</evidence>
<dbReference type="Gene3D" id="1.10.443.20">
    <property type="entry name" value="Centromere DNA-binding protein complex CBF3 subunit, domain 2"/>
    <property type="match status" value="1"/>
</dbReference>
<feature type="domain" description="Ndc10" evidence="3">
    <location>
        <begin position="200"/>
        <end position="390"/>
    </location>
</feature>
<dbReference type="AlphaFoldDB" id="A0A0M0J5C7"/>
<evidence type="ECO:0000313" key="5">
    <source>
        <dbReference type="Proteomes" id="UP000037460"/>
    </source>
</evidence>
<feature type="region of interest" description="Disordered" evidence="1">
    <location>
        <begin position="1"/>
        <end position="38"/>
    </location>
</feature>
<feature type="domain" description="Transcription activator GCR1-like" evidence="2">
    <location>
        <begin position="573"/>
        <end position="610"/>
    </location>
</feature>
<dbReference type="Pfam" id="PF16787">
    <property type="entry name" value="NDC10_II"/>
    <property type="match status" value="1"/>
</dbReference>
<proteinExistence type="predicted"/>
<reference evidence="5" key="1">
    <citation type="journal article" date="2015" name="PLoS Genet.">
        <title>Genome Sequence and Transcriptome Analyses of Chrysochromulina tobin: Metabolic Tools for Enhanced Algal Fitness in the Prominent Order Prymnesiales (Haptophyceae).</title>
        <authorList>
            <person name="Hovde B.T."/>
            <person name="Deodato C.R."/>
            <person name="Hunsperger H.M."/>
            <person name="Ryken S.A."/>
            <person name="Yost W."/>
            <person name="Jha R.K."/>
            <person name="Patterson J."/>
            <person name="Monnat R.J. Jr."/>
            <person name="Barlow S.B."/>
            <person name="Starkenburg S.R."/>
            <person name="Cattolico R.A."/>
        </authorList>
    </citation>
    <scope>NUCLEOTIDE SEQUENCE</scope>
    <source>
        <strain evidence="5">CCMP291</strain>
    </source>
</reference>
<dbReference type="InterPro" id="IPR031872">
    <property type="entry name" value="NDC10_II"/>
</dbReference>
<dbReference type="GO" id="GO:0003677">
    <property type="term" value="F:DNA binding"/>
    <property type="evidence" value="ECO:0007669"/>
    <property type="project" value="InterPro"/>
</dbReference>
<protein>
    <submittedName>
        <fullName evidence="4">Putative short-chain dehydrogenase</fullName>
    </submittedName>
</protein>
<dbReference type="Pfam" id="PF12550">
    <property type="entry name" value="GCR1_C"/>
    <property type="match status" value="1"/>
</dbReference>
<dbReference type="InterPro" id="IPR022210">
    <property type="entry name" value="TF_GCR1-like"/>
</dbReference>
<evidence type="ECO:0000313" key="4">
    <source>
        <dbReference type="EMBL" id="KOO21413.1"/>
    </source>
</evidence>
<dbReference type="OrthoDB" id="2803008at2759"/>